<dbReference type="OrthoDB" id="9976870at2759"/>
<dbReference type="AlphaFoldDB" id="A0A8K0ST73"/>
<dbReference type="EMBL" id="JAGPNK010000004">
    <property type="protein sequence ID" value="KAH7322478.1"/>
    <property type="molecule type" value="Genomic_DNA"/>
</dbReference>
<organism evidence="1 2">
    <name type="scientific">Stachybotrys elegans</name>
    <dbReference type="NCBI Taxonomy" id="80388"/>
    <lineage>
        <taxon>Eukaryota</taxon>
        <taxon>Fungi</taxon>
        <taxon>Dikarya</taxon>
        <taxon>Ascomycota</taxon>
        <taxon>Pezizomycotina</taxon>
        <taxon>Sordariomycetes</taxon>
        <taxon>Hypocreomycetidae</taxon>
        <taxon>Hypocreales</taxon>
        <taxon>Stachybotryaceae</taxon>
        <taxon>Stachybotrys</taxon>
    </lineage>
</organism>
<reference evidence="1" key="1">
    <citation type="journal article" date="2021" name="Nat. Commun.">
        <title>Genetic determinants of endophytism in the Arabidopsis root mycobiome.</title>
        <authorList>
            <person name="Mesny F."/>
            <person name="Miyauchi S."/>
            <person name="Thiergart T."/>
            <person name="Pickel B."/>
            <person name="Atanasova L."/>
            <person name="Karlsson M."/>
            <person name="Huettel B."/>
            <person name="Barry K.W."/>
            <person name="Haridas S."/>
            <person name="Chen C."/>
            <person name="Bauer D."/>
            <person name="Andreopoulos W."/>
            <person name="Pangilinan J."/>
            <person name="LaButti K."/>
            <person name="Riley R."/>
            <person name="Lipzen A."/>
            <person name="Clum A."/>
            <person name="Drula E."/>
            <person name="Henrissat B."/>
            <person name="Kohler A."/>
            <person name="Grigoriev I.V."/>
            <person name="Martin F.M."/>
            <person name="Hacquard S."/>
        </authorList>
    </citation>
    <scope>NUCLEOTIDE SEQUENCE</scope>
    <source>
        <strain evidence="1">MPI-CAGE-CH-0235</strain>
    </source>
</reference>
<dbReference type="Proteomes" id="UP000813444">
    <property type="component" value="Unassembled WGS sequence"/>
</dbReference>
<accession>A0A8K0ST73</accession>
<proteinExistence type="predicted"/>
<sequence>MSNSDVGVVQYSDGDAEVTVLKGAVHARLVHHPGRAFCIDIWLDLVKGARFFDKKPPMHFHIQEEHVEVTQGELVADLDGTIIILTPSKGRFTIKPWVHHRLYPLELHQQSGGDSTVKFLLSGPKTDNKMELSAVFFENWYKYQDTIAVDGDPVDLIQVLSTFDASGTYISLPWWVPFGKLLSIGLGVVVGRWIGSGLLNYQPFYREWTTDWESACLQMEGSIFHRRFADPSKTA</sequence>
<keyword evidence="2" id="KW-1185">Reference proteome</keyword>
<name>A0A8K0ST73_9HYPO</name>
<comment type="caution">
    <text evidence="1">The sequence shown here is derived from an EMBL/GenBank/DDBJ whole genome shotgun (WGS) entry which is preliminary data.</text>
</comment>
<evidence type="ECO:0000313" key="2">
    <source>
        <dbReference type="Proteomes" id="UP000813444"/>
    </source>
</evidence>
<protein>
    <submittedName>
        <fullName evidence="1">Uncharacterized protein</fullName>
    </submittedName>
</protein>
<gene>
    <name evidence="1" type="ORF">B0I35DRAFT_425862</name>
</gene>
<evidence type="ECO:0000313" key="1">
    <source>
        <dbReference type="EMBL" id="KAH7322478.1"/>
    </source>
</evidence>